<reference evidence="1" key="1">
    <citation type="submission" date="2021-01" db="EMBL/GenBank/DDBJ databases">
        <title>Whole genome shotgun sequence of Catellatospora methionotrophica NBRC 14553.</title>
        <authorList>
            <person name="Komaki H."/>
            <person name="Tamura T."/>
        </authorList>
    </citation>
    <scope>NUCLEOTIDE SEQUENCE</scope>
    <source>
        <strain evidence="1">NBRC 14553</strain>
    </source>
</reference>
<dbReference type="AlphaFoldDB" id="A0A8J3LDS4"/>
<accession>A0A8J3LDS4</accession>
<gene>
    <name evidence="1" type="ORF">Cme02nite_76000</name>
</gene>
<protein>
    <submittedName>
        <fullName evidence="1">Uncharacterized protein</fullName>
    </submittedName>
</protein>
<keyword evidence="2" id="KW-1185">Reference proteome</keyword>
<evidence type="ECO:0000313" key="2">
    <source>
        <dbReference type="Proteomes" id="UP000660339"/>
    </source>
</evidence>
<proteinExistence type="predicted"/>
<organism evidence="1 2">
    <name type="scientific">Catellatospora methionotrophica</name>
    <dbReference type="NCBI Taxonomy" id="121620"/>
    <lineage>
        <taxon>Bacteria</taxon>
        <taxon>Bacillati</taxon>
        <taxon>Actinomycetota</taxon>
        <taxon>Actinomycetes</taxon>
        <taxon>Micromonosporales</taxon>
        <taxon>Micromonosporaceae</taxon>
        <taxon>Catellatospora</taxon>
    </lineage>
</organism>
<sequence length="51" mass="5619">MSYRQCTVIASYAHIANTLITLDATLRLVGCESTAWTGSPTGDIRQLSRYL</sequence>
<dbReference type="Proteomes" id="UP000660339">
    <property type="component" value="Unassembled WGS sequence"/>
</dbReference>
<name>A0A8J3LDS4_9ACTN</name>
<dbReference type="EMBL" id="BONJ01000054">
    <property type="protein sequence ID" value="GIG19268.1"/>
    <property type="molecule type" value="Genomic_DNA"/>
</dbReference>
<evidence type="ECO:0000313" key="1">
    <source>
        <dbReference type="EMBL" id="GIG19268.1"/>
    </source>
</evidence>
<comment type="caution">
    <text evidence="1">The sequence shown here is derived from an EMBL/GenBank/DDBJ whole genome shotgun (WGS) entry which is preliminary data.</text>
</comment>